<dbReference type="AlphaFoldDB" id="B8GSG4"/>
<reference evidence="1 2" key="1">
    <citation type="journal article" date="2011" name="Stand. Genomic Sci.">
        <title>Complete genome sequence of 'Thioalkalivibrio sulfidophilus' HL-EbGr7.</title>
        <authorList>
            <person name="Muyzer G."/>
            <person name="Sorokin D.Y."/>
            <person name="Mavromatis K."/>
            <person name="Lapidus A."/>
            <person name="Clum A."/>
            <person name="Ivanova N."/>
            <person name="Pati A."/>
            <person name="d'Haeseleer P."/>
            <person name="Woyke T."/>
            <person name="Kyrpides N.C."/>
        </authorList>
    </citation>
    <scope>NUCLEOTIDE SEQUENCE [LARGE SCALE GENOMIC DNA]</scope>
    <source>
        <strain evidence="1 2">HL-EbGR7</strain>
    </source>
</reference>
<evidence type="ECO:0000313" key="2">
    <source>
        <dbReference type="Proteomes" id="UP000002383"/>
    </source>
</evidence>
<dbReference type="HOGENOM" id="CLU_1427416_0_0_6"/>
<dbReference type="Proteomes" id="UP000002383">
    <property type="component" value="Chromosome"/>
</dbReference>
<evidence type="ECO:0000313" key="1">
    <source>
        <dbReference type="EMBL" id="ACL72868.1"/>
    </source>
</evidence>
<protein>
    <submittedName>
        <fullName evidence="1">ADP-ribosylation/crystallin J1</fullName>
    </submittedName>
</protein>
<organism evidence="1 2">
    <name type="scientific">Thioalkalivibrio sulfidiphilus (strain HL-EbGR7)</name>
    <dbReference type="NCBI Taxonomy" id="396588"/>
    <lineage>
        <taxon>Bacteria</taxon>
        <taxon>Pseudomonadati</taxon>
        <taxon>Pseudomonadota</taxon>
        <taxon>Gammaproteobacteria</taxon>
        <taxon>Chromatiales</taxon>
        <taxon>Ectothiorhodospiraceae</taxon>
        <taxon>Thioalkalivibrio</taxon>
    </lineage>
</organism>
<gene>
    <name evidence="1" type="ordered locus">Tgr7_1786</name>
</gene>
<keyword evidence="2" id="KW-1185">Reference proteome</keyword>
<dbReference type="KEGG" id="tgr:Tgr7_1786"/>
<sequence length="190" mass="21472">MSSQETTRNEVQPTTDFAVDFFELPNQGRVGISGCPGLRHRGRRVVNRHLLNQDLITLKNQGTDILITLLDVTEIHNLRLEYLGTEARAIFGRHGWFHVPLLPGTLPDVCFDSYWNGISRIFQRTLDAGGCVVMHCHESRDRAALMCGRLILESGSDLSDVLDWLGCACPGISRDSRRLYALNNYWKQFG</sequence>
<proteinExistence type="predicted"/>
<dbReference type="EMBL" id="CP001339">
    <property type="protein sequence ID" value="ACL72868.1"/>
    <property type="molecule type" value="Genomic_DNA"/>
</dbReference>
<name>B8GSG4_THISH</name>
<dbReference type="eggNOG" id="COG2453">
    <property type="taxonomic scope" value="Bacteria"/>
</dbReference>
<dbReference type="STRING" id="396588.Tgr7_1786"/>
<dbReference type="Gene3D" id="3.90.190.10">
    <property type="entry name" value="Protein tyrosine phosphatase superfamily"/>
    <property type="match status" value="1"/>
</dbReference>
<dbReference type="SUPFAM" id="SSF52799">
    <property type="entry name" value="(Phosphotyrosine protein) phosphatases II"/>
    <property type="match status" value="1"/>
</dbReference>
<dbReference type="InterPro" id="IPR029021">
    <property type="entry name" value="Prot-tyrosine_phosphatase-like"/>
</dbReference>
<accession>B8GSG4</accession>